<dbReference type="OMA" id="MIDTRQA"/>
<dbReference type="Pfam" id="PF00642">
    <property type="entry name" value="zf-CCCH"/>
    <property type="match status" value="2"/>
</dbReference>
<dbReference type="PROSITE" id="PS50102">
    <property type="entry name" value="RRM"/>
    <property type="match status" value="1"/>
</dbReference>
<dbReference type="GO" id="GO:0008270">
    <property type="term" value="F:zinc ion binding"/>
    <property type="evidence" value="ECO:0007669"/>
    <property type="project" value="UniProtKB-KW"/>
</dbReference>
<dbReference type="AlphaFoldDB" id="A0A642UQ25"/>
<evidence type="ECO:0000259" key="8">
    <source>
        <dbReference type="PROSITE" id="PS50102"/>
    </source>
</evidence>
<evidence type="ECO:0000256" key="2">
    <source>
        <dbReference type="ARBA" id="ARBA00022737"/>
    </source>
</evidence>
<dbReference type="InterPro" id="IPR009145">
    <property type="entry name" value="U2AF_small"/>
</dbReference>
<keyword evidence="5" id="KW-0694">RNA-binding</keyword>
<dbReference type="Proteomes" id="UP000449547">
    <property type="component" value="Unassembled WGS sequence"/>
</dbReference>
<dbReference type="PANTHER" id="PTHR12620">
    <property type="entry name" value="U2 SNRNP AUXILIARY FACTOR, SMALL SUBUNIT"/>
    <property type="match status" value="1"/>
</dbReference>
<dbReference type="OrthoDB" id="423462at2759"/>
<dbReference type="EMBL" id="SWFT01000067">
    <property type="protein sequence ID" value="KAA8903453.1"/>
    <property type="molecule type" value="Genomic_DNA"/>
</dbReference>
<keyword evidence="11" id="KW-1185">Reference proteome</keyword>
<evidence type="ECO:0000259" key="9">
    <source>
        <dbReference type="PROSITE" id="PS50103"/>
    </source>
</evidence>
<keyword evidence="1 6" id="KW-0479">Metal-binding</keyword>
<dbReference type="InterPro" id="IPR035979">
    <property type="entry name" value="RBD_domain_sf"/>
</dbReference>
<dbReference type="InterPro" id="IPR012677">
    <property type="entry name" value="Nucleotide-bd_a/b_plait_sf"/>
</dbReference>
<feature type="region of interest" description="Disordered" evidence="7">
    <location>
        <begin position="169"/>
        <end position="189"/>
    </location>
</feature>
<evidence type="ECO:0000256" key="4">
    <source>
        <dbReference type="ARBA" id="ARBA00022833"/>
    </source>
</evidence>
<feature type="domain" description="RRM" evidence="8">
    <location>
        <begin position="30"/>
        <end position="115"/>
    </location>
</feature>
<evidence type="ECO:0000313" key="10">
    <source>
        <dbReference type="EMBL" id="KAA8903453.1"/>
    </source>
</evidence>
<dbReference type="GO" id="GO:0089701">
    <property type="term" value="C:U2AF complex"/>
    <property type="evidence" value="ECO:0007669"/>
    <property type="project" value="InterPro"/>
</dbReference>
<gene>
    <name evidence="10" type="ORF">DIURU_002339</name>
</gene>
<feature type="zinc finger region" description="C3H1-type" evidence="6">
    <location>
        <begin position="117"/>
        <end position="144"/>
    </location>
</feature>
<dbReference type="PROSITE" id="PS50103">
    <property type="entry name" value="ZF_C3H1"/>
    <property type="match status" value="2"/>
</dbReference>
<dbReference type="Pfam" id="PF00076">
    <property type="entry name" value="RRM_1"/>
    <property type="match status" value="1"/>
</dbReference>
<dbReference type="GO" id="GO:0000398">
    <property type="term" value="P:mRNA splicing, via spliceosome"/>
    <property type="evidence" value="ECO:0007669"/>
    <property type="project" value="InterPro"/>
</dbReference>
<evidence type="ECO:0000256" key="6">
    <source>
        <dbReference type="PROSITE-ProRule" id="PRU00723"/>
    </source>
</evidence>
<keyword evidence="3 6" id="KW-0863">Zinc-finger</keyword>
<dbReference type="GeneID" id="54780990"/>
<feature type="domain" description="C3H1-type" evidence="9">
    <location>
        <begin position="117"/>
        <end position="144"/>
    </location>
</feature>
<sequence>MVRCQFYTKIGACRHGDKCSKVHVKPVHSKTVLMPHLYVPKTMASDFPEFFLDVFRQLATYGEVKSVVVCENENSHLNGNVYVKYATIQQAEAAVTGLNQQWFDGRPVHCELSPVENFGEAVCRAHDTNSCNRGDKCNYMHVHTQNDPTLKRILPSHQKSLLQKQLQELQESSAAQKAQAPVPPSSTLNMLSKMFNHEAAA</sequence>
<name>A0A642UQ25_DIURU</name>
<evidence type="ECO:0000256" key="3">
    <source>
        <dbReference type="ARBA" id="ARBA00022771"/>
    </source>
</evidence>
<evidence type="ECO:0000313" key="11">
    <source>
        <dbReference type="Proteomes" id="UP000449547"/>
    </source>
</evidence>
<evidence type="ECO:0000256" key="7">
    <source>
        <dbReference type="SAM" id="MobiDB-lite"/>
    </source>
</evidence>
<dbReference type="InterPro" id="IPR000504">
    <property type="entry name" value="RRM_dom"/>
</dbReference>
<proteinExistence type="predicted"/>
<comment type="caution">
    <text evidence="10">The sequence shown here is derived from an EMBL/GenBank/DDBJ whole genome shotgun (WGS) entry which is preliminary data.</text>
</comment>
<reference evidence="10 11" key="1">
    <citation type="submission" date="2019-07" db="EMBL/GenBank/DDBJ databases">
        <title>Genome assembly of two rare yeast pathogens: Diutina rugosa and Trichomonascus ciferrii.</title>
        <authorList>
            <person name="Mixao V."/>
            <person name="Saus E."/>
            <person name="Hansen A."/>
            <person name="Lass-Flor C."/>
            <person name="Gabaldon T."/>
        </authorList>
    </citation>
    <scope>NUCLEOTIDE SEQUENCE [LARGE SCALE GENOMIC DNA]</scope>
    <source>
        <strain evidence="10 11">CBS 613</strain>
    </source>
</reference>
<dbReference type="GO" id="GO:0003723">
    <property type="term" value="F:RNA binding"/>
    <property type="evidence" value="ECO:0007669"/>
    <property type="project" value="UniProtKB-UniRule"/>
</dbReference>
<protein>
    <submittedName>
        <fullName evidence="10">Uncharacterized protein</fullName>
    </submittedName>
</protein>
<dbReference type="VEuPathDB" id="FungiDB:DIURU_002339"/>
<evidence type="ECO:0000256" key="5">
    <source>
        <dbReference type="PROSITE-ProRule" id="PRU00176"/>
    </source>
</evidence>
<organism evidence="10 11">
    <name type="scientific">Diutina rugosa</name>
    <name type="common">Yeast</name>
    <name type="synonym">Candida rugosa</name>
    <dbReference type="NCBI Taxonomy" id="5481"/>
    <lineage>
        <taxon>Eukaryota</taxon>
        <taxon>Fungi</taxon>
        <taxon>Dikarya</taxon>
        <taxon>Ascomycota</taxon>
        <taxon>Saccharomycotina</taxon>
        <taxon>Pichiomycetes</taxon>
        <taxon>Debaryomycetaceae</taxon>
        <taxon>Diutina</taxon>
    </lineage>
</organism>
<feature type="zinc finger region" description="C3H1-type" evidence="6">
    <location>
        <begin position="1"/>
        <end position="26"/>
    </location>
</feature>
<dbReference type="CDD" id="cd12287">
    <property type="entry name" value="RRM_U2AF35_like"/>
    <property type="match status" value="1"/>
</dbReference>
<keyword evidence="2" id="KW-0677">Repeat</keyword>
<dbReference type="InterPro" id="IPR000571">
    <property type="entry name" value="Znf_CCCH"/>
</dbReference>
<dbReference type="PRINTS" id="PR01848">
    <property type="entry name" value="U2AUXFACTOR"/>
</dbReference>
<dbReference type="RefSeq" id="XP_034012755.1">
    <property type="nucleotide sequence ID" value="XM_034154979.1"/>
</dbReference>
<dbReference type="Gene3D" id="3.30.70.330">
    <property type="match status" value="1"/>
</dbReference>
<dbReference type="SMART" id="SM00361">
    <property type="entry name" value="RRM_1"/>
    <property type="match status" value="1"/>
</dbReference>
<evidence type="ECO:0000256" key="1">
    <source>
        <dbReference type="ARBA" id="ARBA00022723"/>
    </source>
</evidence>
<dbReference type="SUPFAM" id="SSF54928">
    <property type="entry name" value="RNA-binding domain, RBD"/>
    <property type="match status" value="1"/>
</dbReference>
<accession>A0A642UQ25</accession>
<feature type="domain" description="C3H1-type" evidence="9">
    <location>
        <begin position="1"/>
        <end position="26"/>
    </location>
</feature>
<dbReference type="SMART" id="SM00356">
    <property type="entry name" value="ZnF_C3H1"/>
    <property type="match status" value="2"/>
</dbReference>
<dbReference type="InterPro" id="IPR003954">
    <property type="entry name" value="RRM_euk-type"/>
</dbReference>
<keyword evidence="4 6" id="KW-0862">Zinc</keyword>